<feature type="compositionally biased region" description="Polar residues" evidence="9">
    <location>
        <begin position="275"/>
        <end position="285"/>
    </location>
</feature>
<dbReference type="PANTHER" id="PTHR47965">
    <property type="entry name" value="ASPARTYL PROTEASE-RELATED"/>
    <property type="match status" value="1"/>
</dbReference>
<feature type="signal peptide" evidence="10">
    <location>
        <begin position="1"/>
        <end position="27"/>
    </location>
</feature>
<dbReference type="InterPro" id="IPR021109">
    <property type="entry name" value="Peptidase_aspartic_dom_sf"/>
</dbReference>
<evidence type="ECO:0000256" key="9">
    <source>
        <dbReference type="SAM" id="MobiDB-lite"/>
    </source>
</evidence>
<dbReference type="GO" id="GO:0006508">
    <property type="term" value="P:proteolysis"/>
    <property type="evidence" value="ECO:0007669"/>
    <property type="project" value="UniProtKB-KW"/>
</dbReference>
<evidence type="ECO:0000256" key="5">
    <source>
        <dbReference type="ARBA" id="ARBA00022801"/>
    </source>
</evidence>
<dbReference type="PRINTS" id="PR00792">
    <property type="entry name" value="PEPSIN"/>
</dbReference>
<evidence type="ECO:0000256" key="7">
    <source>
        <dbReference type="PIRSR" id="PIRSR601461-2"/>
    </source>
</evidence>
<dbReference type="Gene3D" id="2.40.70.10">
    <property type="entry name" value="Acid Proteases"/>
    <property type="match status" value="2"/>
</dbReference>
<dbReference type="PROSITE" id="PS51767">
    <property type="entry name" value="PEPTIDASE_A1"/>
    <property type="match status" value="1"/>
</dbReference>
<evidence type="ECO:0000313" key="13">
    <source>
        <dbReference type="Proteomes" id="UP001497744"/>
    </source>
</evidence>
<feature type="disulfide bond" evidence="7">
    <location>
        <begin position="111"/>
        <end position="157"/>
    </location>
</feature>
<dbReference type="Proteomes" id="UP001497744">
    <property type="component" value="Unassembled WGS sequence"/>
</dbReference>
<keyword evidence="13" id="KW-1185">Reference proteome</keyword>
<proteinExistence type="inferred from homology"/>
<feature type="chain" id="PRO_5043808685" evidence="10">
    <location>
        <begin position="28"/>
        <end position="750"/>
    </location>
</feature>
<dbReference type="InterPro" id="IPR032861">
    <property type="entry name" value="TAXi_N"/>
</dbReference>
<protein>
    <submittedName>
        <fullName evidence="12">Aspartic protease PM5</fullName>
    </submittedName>
</protein>
<feature type="region of interest" description="Disordered" evidence="9">
    <location>
        <begin position="221"/>
        <end position="285"/>
    </location>
</feature>
<name>A0AAV4LQY7_BABCB</name>
<reference evidence="12 13" key="1">
    <citation type="submission" date="2021-06" db="EMBL/GenBank/DDBJ databases">
        <title>Genome sequence of Babesia caballi.</title>
        <authorList>
            <person name="Yamagishi J."/>
            <person name="Kidaka T."/>
            <person name="Ochi A."/>
        </authorList>
    </citation>
    <scope>NUCLEOTIDE SEQUENCE [LARGE SCALE GENOMIC DNA]</scope>
    <source>
        <strain evidence="12">USDA-D6B2</strain>
    </source>
</reference>
<dbReference type="PANTHER" id="PTHR47965:SF12">
    <property type="entry name" value="ASPARTIC PROTEINASE 3-RELATED"/>
    <property type="match status" value="1"/>
</dbReference>
<evidence type="ECO:0000256" key="2">
    <source>
        <dbReference type="ARBA" id="ARBA00022670"/>
    </source>
</evidence>
<dbReference type="InterPro" id="IPR001461">
    <property type="entry name" value="Aspartic_peptidase_A1"/>
</dbReference>
<evidence type="ECO:0000256" key="3">
    <source>
        <dbReference type="ARBA" id="ARBA00022729"/>
    </source>
</evidence>
<evidence type="ECO:0000256" key="4">
    <source>
        <dbReference type="ARBA" id="ARBA00022750"/>
    </source>
</evidence>
<keyword evidence="4 8" id="KW-0064">Aspartyl protease</keyword>
<keyword evidence="5 8" id="KW-0378">Hydrolase</keyword>
<dbReference type="Pfam" id="PF14543">
    <property type="entry name" value="TAXi_N"/>
    <property type="match status" value="1"/>
</dbReference>
<evidence type="ECO:0000256" key="10">
    <source>
        <dbReference type="SAM" id="SignalP"/>
    </source>
</evidence>
<feature type="domain" description="Peptidase A1" evidence="11">
    <location>
        <begin position="80"/>
        <end position="593"/>
    </location>
</feature>
<dbReference type="InterPro" id="IPR032799">
    <property type="entry name" value="TAXi_C"/>
</dbReference>
<dbReference type="GeneID" id="94193614"/>
<dbReference type="EMBL" id="BPLF01000001">
    <property type="protein sequence ID" value="GIX62133.1"/>
    <property type="molecule type" value="Genomic_DNA"/>
</dbReference>
<keyword evidence="3 10" id="KW-0732">Signal</keyword>
<comment type="caution">
    <text evidence="12">The sequence shown here is derived from an EMBL/GenBank/DDBJ whole genome shotgun (WGS) entry which is preliminary data.</text>
</comment>
<keyword evidence="7" id="KW-1015">Disulfide bond</keyword>
<dbReference type="RefSeq" id="XP_067714202.1">
    <property type="nucleotide sequence ID" value="XM_067858101.1"/>
</dbReference>
<dbReference type="GO" id="GO:0004190">
    <property type="term" value="F:aspartic-type endopeptidase activity"/>
    <property type="evidence" value="ECO:0007669"/>
    <property type="project" value="UniProtKB-KW"/>
</dbReference>
<keyword evidence="2 8" id="KW-0645">Protease</keyword>
<dbReference type="PROSITE" id="PS00141">
    <property type="entry name" value="ASP_PROTEASE"/>
    <property type="match status" value="1"/>
</dbReference>
<keyword evidence="6" id="KW-0865">Zymogen</keyword>
<evidence type="ECO:0000259" key="11">
    <source>
        <dbReference type="PROSITE" id="PS51767"/>
    </source>
</evidence>
<organism evidence="12 13">
    <name type="scientific">Babesia caballi</name>
    <dbReference type="NCBI Taxonomy" id="5871"/>
    <lineage>
        <taxon>Eukaryota</taxon>
        <taxon>Sar</taxon>
        <taxon>Alveolata</taxon>
        <taxon>Apicomplexa</taxon>
        <taxon>Aconoidasida</taxon>
        <taxon>Piroplasmida</taxon>
        <taxon>Babesiidae</taxon>
        <taxon>Babesia</taxon>
    </lineage>
</organism>
<dbReference type="SUPFAM" id="SSF50630">
    <property type="entry name" value="Acid proteases"/>
    <property type="match status" value="1"/>
</dbReference>
<dbReference type="AlphaFoldDB" id="A0AAV4LQY7"/>
<gene>
    <name evidence="12" type="ORF">BcabD6B2_15680</name>
</gene>
<evidence type="ECO:0000256" key="1">
    <source>
        <dbReference type="ARBA" id="ARBA00007447"/>
    </source>
</evidence>
<accession>A0AAV4LQY7</accession>
<dbReference type="Pfam" id="PF14541">
    <property type="entry name" value="TAXi_C"/>
    <property type="match status" value="1"/>
</dbReference>
<evidence type="ECO:0000256" key="8">
    <source>
        <dbReference type="RuleBase" id="RU000454"/>
    </source>
</evidence>
<sequence length="750" mass="83025">MRGTSLLSAACTIMLLCCSSLLLRAFARPCARCLRDYSFPRCLRRQRLPLSEHLPRDEKCELPQPLEVAVYGDLHQLAYYYTVVEVGTPPQRQTVVVDTGSSNLVLSSQRCGHCGTHDMQRFDPSLSATVLYVNGRGSLCNEVGGVRGRHIEGGNTCHFTQQYAEDSAITGVYVTDFFAFGNDGAPNASYRVPYFGCITSETRLMYQQHANGVLGLGPRWRERADAPDSAPAATQKMDNTADDSDGSISDPGRDPPAQGRNGGFRRNDDGDEEVTSSVEPQTTAQIPMRRLDFVTDYLEKHFPRRQHQFALCLSEKGGSLTLGGYGKGSEAPHCEATGRKETHGIVWAPLISSNLYSISVKAVEFVGFKVMPSRQSFILDSGSTNSSLESPVYKIISLFYSFLCDEIEKKQSASYTGRHVRGLRWLSTAPTRISRRRLQSANDEASVLLESTTARHLVHPTSPVDEVGRDHESGNRYANADSEVCLRKLLKAARDTKQNLDNSTTCIKQRKQNYLCFSDISQMPNVYLDVERGTRIAWRPESYFIRRAARIKEHGDWWCLGMEQSNDENVLGATFFKHNMAVFDLHRDRLVLPVSQNVVLSRAPSKEAAADGQSEGRIRADKHILHVCLEEGEPGRLRLLREVVVTTVASVAAVPPREQLAAGRQCNRKVLPAHNFPNAQVTQSGQLPRLPNEEVVTAAPQLALRVTPGAVDAVPNPRLHEARAIAGEYALDELVAVLATLDPVTVGRRF</sequence>
<evidence type="ECO:0000313" key="12">
    <source>
        <dbReference type="EMBL" id="GIX62133.1"/>
    </source>
</evidence>
<dbReference type="InterPro" id="IPR001969">
    <property type="entry name" value="Aspartic_peptidase_AS"/>
</dbReference>
<dbReference type="InterPro" id="IPR033121">
    <property type="entry name" value="PEPTIDASE_A1"/>
</dbReference>
<comment type="similarity">
    <text evidence="1 8">Belongs to the peptidase A1 family.</text>
</comment>
<evidence type="ECO:0000256" key="6">
    <source>
        <dbReference type="ARBA" id="ARBA00023145"/>
    </source>
</evidence>